<dbReference type="Pfam" id="PF13905">
    <property type="entry name" value="Thioredoxin_8"/>
    <property type="match status" value="1"/>
</dbReference>
<evidence type="ECO:0000259" key="2">
    <source>
        <dbReference type="PROSITE" id="PS51352"/>
    </source>
</evidence>
<dbReference type="PROSITE" id="PS00194">
    <property type="entry name" value="THIOREDOXIN_1"/>
    <property type="match status" value="1"/>
</dbReference>
<dbReference type="Proteomes" id="UP000199450">
    <property type="component" value="Unassembled WGS sequence"/>
</dbReference>
<sequence>MKTIFLALSLFFLTDGAFSQDTQHSFIMKVHLKDAVKEDTLILRLVDEWTLRKSSEIRSAMDHSGIFKFHINTNRSRGYWDIKLLRYNPLTRLREERTVTSLFSWEENDDILLHLSNTPEMVGISSKYLFEGNGSAKYQLRADLFDNESLRAPYLKEFKSCSFTSDMIYIQEVNPFIKVRVDMLNNKKNELSETAYSILKKDIEYSSPESFSEMADYYMQRMKSNEDFIDLCKINYFNSTKAIFPVTQDYGFLHSMLAIKKAQKKIFTDIRMTYYPESNVLNRYYDYIKVNTSGEARERLLIHYFNNYKKSEHIDSLLQDAGSFFQTREGIAELNKLKSPYPPSVGMGYSFIDSEGKKMNLDDLKGKVILIDVYNPGCAPCVRLYKNVISKVKTKFAQNPNFVIVSLSVERKNDIWQKTLKTGLYTSFSSNTINVFTGEIGKNHPFILQNNIVSNPSVILIDASGKTLYINNEILFDYRKLVTLLQTLI</sequence>
<evidence type="ECO:0000313" key="4">
    <source>
        <dbReference type="Proteomes" id="UP000199450"/>
    </source>
</evidence>
<dbReference type="PROSITE" id="PS51352">
    <property type="entry name" value="THIOREDOXIN_2"/>
    <property type="match status" value="1"/>
</dbReference>
<accession>A0A1H7VXG5</accession>
<dbReference type="EMBL" id="FOBV01000001">
    <property type="protein sequence ID" value="SEM13931.1"/>
    <property type="molecule type" value="Genomic_DNA"/>
</dbReference>
<dbReference type="Gene3D" id="3.40.30.10">
    <property type="entry name" value="Glutaredoxin"/>
    <property type="match status" value="1"/>
</dbReference>
<dbReference type="STRING" id="295069.SAMN05421856_101338"/>
<name>A0A1H7VXG5_9FLAO</name>
<dbReference type="InterPro" id="IPR036249">
    <property type="entry name" value="Thioredoxin-like_sf"/>
</dbReference>
<reference evidence="4" key="1">
    <citation type="submission" date="2016-10" db="EMBL/GenBank/DDBJ databases">
        <authorList>
            <person name="Varghese N."/>
            <person name="Submissions S."/>
        </authorList>
    </citation>
    <scope>NUCLEOTIDE SEQUENCE [LARGE SCALE GENOMIC DNA]</scope>
    <source>
        <strain evidence="4">DSM 17453</strain>
    </source>
</reference>
<dbReference type="InterPro" id="IPR013766">
    <property type="entry name" value="Thioredoxin_domain"/>
</dbReference>
<dbReference type="AlphaFoldDB" id="A0A1H7VXG5"/>
<feature type="domain" description="Thioredoxin" evidence="2">
    <location>
        <begin position="340"/>
        <end position="489"/>
    </location>
</feature>
<protein>
    <submittedName>
        <fullName evidence="3">Cytochrome oxidase Cu insertion factor, SCO1/SenC/PrrC family</fullName>
    </submittedName>
</protein>
<dbReference type="RefSeq" id="WP_177175213.1">
    <property type="nucleotide sequence ID" value="NZ_FOBV01000001.1"/>
</dbReference>
<dbReference type="InterPro" id="IPR017937">
    <property type="entry name" value="Thioredoxin_CS"/>
</dbReference>
<evidence type="ECO:0000313" key="3">
    <source>
        <dbReference type="EMBL" id="SEM13931.1"/>
    </source>
</evidence>
<organism evidence="3 4">
    <name type="scientific">Chryseobacterium taichungense</name>
    <dbReference type="NCBI Taxonomy" id="295069"/>
    <lineage>
        <taxon>Bacteria</taxon>
        <taxon>Pseudomonadati</taxon>
        <taxon>Bacteroidota</taxon>
        <taxon>Flavobacteriia</taxon>
        <taxon>Flavobacteriales</taxon>
        <taxon>Weeksellaceae</taxon>
        <taxon>Chryseobacterium group</taxon>
        <taxon>Chryseobacterium</taxon>
    </lineage>
</organism>
<dbReference type="SUPFAM" id="SSF52833">
    <property type="entry name" value="Thioredoxin-like"/>
    <property type="match status" value="1"/>
</dbReference>
<dbReference type="InterPro" id="IPR012336">
    <property type="entry name" value="Thioredoxin-like_fold"/>
</dbReference>
<gene>
    <name evidence="3" type="ORF">SAMN05421856_101338</name>
</gene>
<keyword evidence="1" id="KW-0676">Redox-active center</keyword>
<proteinExistence type="predicted"/>
<evidence type="ECO:0000256" key="1">
    <source>
        <dbReference type="ARBA" id="ARBA00023284"/>
    </source>
</evidence>
<keyword evidence="4" id="KW-1185">Reference proteome</keyword>